<comment type="catalytic activity">
    <reaction evidence="3">
        <text>prephenate + S-adenosyl-L-methionine = carboxy-S-adenosyl-L-methionine + 3-phenylpyruvate + H2O</text>
        <dbReference type="Rhea" id="RHEA:51692"/>
        <dbReference type="ChEBI" id="CHEBI:15377"/>
        <dbReference type="ChEBI" id="CHEBI:18005"/>
        <dbReference type="ChEBI" id="CHEBI:29934"/>
        <dbReference type="ChEBI" id="CHEBI:59789"/>
        <dbReference type="ChEBI" id="CHEBI:134278"/>
    </reaction>
</comment>
<comment type="caution">
    <text evidence="3">Lacks conserved residue(s) required for the propagation of feature annotation.</text>
</comment>
<dbReference type="InterPro" id="IPR041698">
    <property type="entry name" value="Methyltransf_25"/>
</dbReference>
<protein>
    <recommendedName>
        <fullName evidence="3">Carboxy-S-adenosyl-L-methionine synthase</fullName>
        <shortName evidence="3">Cx-SAM synthase</shortName>
        <ecNumber evidence="3">2.1.3.-</ecNumber>
    </recommendedName>
</protein>
<dbReference type="Gene3D" id="3.40.50.150">
    <property type="entry name" value="Vaccinia Virus protein VP39"/>
    <property type="match status" value="1"/>
</dbReference>
<dbReference type="CDD" id="cd02440">
    <property type="entry name" value="AdoMet_MTases"/>
    <property type="match status" value="1"/>
</dbReference>
<feature type="binding site" evidence="3">
    <location>
        <position position="135"/>
    </location>
    <ligand>
        <name>S-adenosyl-L-methionine</name>
        <dbReference type="ChEBI" id="CHEBI:59789"/>
    </ligand>
</feature>
<comment type="caution">
    <text evidence="5">The sequence shown here is derived from an EMBL/GenBank/DDBJ whole genome shotgun (WGS) entry which is preliminary data.</text>
</comment>
<evidence type="ECO:0000256" key="2">
    <source>
        <dbReference type="ARBA" id="ARBA00022691"/>
    </source>
</evidence>
<keyword evidence="1 3" id="KW-0808">Transferase</keyword>
<comment type="function">
    <text evidence="3">Catalyzes the conversion of S-adenosyl-L-methionine (SAM) to carboxy-S-adenosyl-L-methionine (Cx-SAM).</text>
</comment>
<sequence length="248" mass="28769">MQKKQNNRDSLFDVEQISEDFIFNERVAQVFDDMLDRSIPFYREVIHSIARILDTTLEDNSQIVDLGCATGTTLLQLSSLLEKRDFQYTGIDNSSAMLDKAQLKAELFSKQECLKFIQGDIMNMEQPCASAFILNYTLQFIRPINREKLLKQIYTNLAPDGICILSEKIISHHPNLNRKYIDMYHTFKKERGYSELEIAKKREALENILIPCSLEENKAMLQSAGFVEVEPFFQWFNFVSFIAVKPLT</sequence>
<proteinExistence type="inferred from homology"/>
<feature type="binding site" evidence="3">
    <location>
        <position position="202"/>
    </location>
    <ligand>
        <name>S-adenosyl-L-methionine</name>
        <dbReference type="ChEBI" id="CHEBI:59789"/>
    </ligand>
</feature>
<gene>
    <name evidence="3 5" type="primary">cmoA</name>
    <name evidence="5" type="ORF">JYU06_01990</name>
</gene>
<dbReference type="HAMAP" id="MF_01589">
    <property type="entry name" value="Cx_SAM_synthase"/>
    <property type="match status" value="1"/>
</dbReference>
<accession>A0ABS3AUS7</accession>
<dbReference type="PIRSF" id="PIRSF006325">
    <property type="entry name" value="MeTrfase_bac"/>
    <property type="match status" value="1"/>
</dbReference>
<dbReference type="PANTHER" id="PTHR43861">
    <property type="entry name" value="TRANS-ACONITATE 2-METHYLTRANSFERASE-RELATED"/>
    <property type="match status" value="1"/>
</dbReference>
<name>A0ABS3AUS7_9BACT</name>
<dbReference type="InterPro" id="IPR029063">
    <property type="entry name" value="SAM-dependent_MTases_sf"/>
</dbReference>
<feature type="domain" description="Methyltransferase" evidence="4">
    <location>
        <begin position="63"/>
        <end position="161"/>
    </location>
</feature>
<evidence type="ECO:0000256" key="3">
    <source>
        <dbReference type="HAMAP-Rule" id="MF_01589"/>
    </source>
</evidence>
<feature type="binding site" evidence="3">
    <location>
        <begin position="92"/>
        <end position="93"/>
    </location>
    <ligand>
        <name>S-adenosyl-L-methionine</name>
        <dbReference type="ChEBI" id="CHEBI:59789"/>
    </ligand>
</feature>
<reference evidence="5 6" key="1">
    <citation type="submission" date="2021-02" db="EMBL/GenBank/DDBJ databases">
        <title>Activity-based single-cell genomes from oceanic crustal fluid captures similar information to metagenomic and metatranscriptomic surveys with orders of magnitude less sampling.</title>
        <authorList>
            <person name="D'Angelo T.S."/>
            <person name="Orcutt B.N."/>
        </authorList>
    </citation>
    <scope>NUCLEOTIDE SEQUENCE [LARGE SCALE GENOMIC DNA]</scope>
    <source>
        <strain evidence="5">AH-315-G02</strain>
    </source>
</reference>
<dbReference type="Proteomes" id="UP000717534">
    <property type="component" value="Unassembled WGS sequence"/>
</dbReference>
<feature type="binding site" evidence="3">
    <location>
        <begin position="120"/>
        <end position="121"/>
    </location>
    <ligand>
        <name>S-adenosyl-L-methionine</name>
        <dbReference type="ChEBI" id="CHEBI:59789"/>
    </ligand>
</feature>
<keyword evidence="2 3" id="KW-0949">S-adenosyl-L-methionine</keyword>
<comment type="similarity">
    <text evidence="3">Belongs to the class I-like SAM-binding methyltransferase superfamily. Cx-SAM synthase family.</text>
</comment>
<dbReference type="Pfam" id="PF13649">
    <property type="entry name" value="Methyltransf_25"/>
    <property type="match status" value="1"/>
</dbReference>
<dbReference type="InterPro" id="IPR005271">
    <property type="entry name" value="CmoA"/>
</dbReference>
<evidence type="ECO:0000313" key="6">
    <source>
        <dbReference type="Proteomes" id="UP000717534"/>
    </source>
</evidence>
<evidence type="ECO:0000256" key="1">
    <source>
        <dbReference type="ARBA" id="ARBA00022679"/>
    </source>
</evidence>
<organism evidence="5 6">
    <name type="scientific">Desulfotalea psychrophila</name>
    <dbReference type="NCBI Taxonomy" id="84980"/>
    <lineage>
        <taxon>Bacteria</taxon>
        <taxon>Pseudomonadati</taxon>
        <taxon>Thermodesulfobacteriota</taxon>
        <taxon>Desulfobulbia</taxon>
        <taxon>Desulfobulbales</taxon>
        <taxon>Desulfocapsaceae</taxon>
        <taxon>Desulfotalea</taxon>
    </lineage>
</organism>
<dbReference type="EMBL" id="JAFITO010000009">
    <property type="protein sequence ID" value="MBN4068280.1"/>
    <property type="molecule type" value="Genomic_DNA"/>
</dbReference>
<dbReference type="NCBIfam" id="TIGR00740">
    <property type="entry name" value="carboxy-S-adenosyl-L-methionine synthase CmoA"/>
    <property type="match status" value="1"/>
</dbReference>
<feature type="binding site" evidence="3">
    <location>
        <position position="42"/>
    </location>
    <ligand>
        <name>S-adenosyl-L-methionine</name>
        <dbReference type="ChEBI" id="CHEBI:59789"/>
    </ligand>
</feature>
<evidence type="ECO:0000313" key="5">
    <source>
        <dbReference type="EMBL" id="MBN4068280.1"/>
    </source>
</evidence>
<dbReference type="PANTHER" id="PTHR43861:SF2">
    <property type="entry name" value="CARBOXY-S-ADENOSYL-L-METHIONINE SYNTHASE"/>
    <property type="match status" value="1"/>
</dbReference>
<dbReference type="SUPFAM" id="SSF53335">
    <property type="entry name" value="S-adenosyl-L-methionine-dependent methyltransferases"/>
    <property type="match status" value="1"/>
</dbReference>
<dbReference type="EC" id="2.1.3.-" evidence="3"/>
<evidence type="ECO:0000259" key="4">
    <source>
        <dbReference type="Pfam" id="PF13649"/>
    </source>
</evidence>
<keyword evidence="6" id="KW-1185">Reference proteome</keyword>